<keyword evidence="7" id="KW-1185">Reference proteome</keyword>
<proteinExistence type="predicted"/>
<comment type="caution">
    <text evidence="6">The sequence shown here is derived from an EMBL/GenBank/DDBJ whole genome shotgun (WGS) entry which is preliminary data.</text>
</comment>
<dbReference type="InterPro" id="IPR000157">
    <property type="entry name" value="TIR_dom"/>
</dbReference>
<dbReference type="InterPro" id="IPR058546">
    <property type="entry name" value="RPS4B/Roq1-like_LRR"/>
</dbReference>
<protein>
    <recommendedName>
        <fullName evidence="5">TIR domain-containing protein</fullName>
    </recommendedName>
</protein>
<dbReference type="SMART" id="SM00255">
    <property type="entry name" value="TIR"/>
    <property type="match status" value="1"/>
</dbReference>
<dbReference type="InterPro" id="IPR058192">
    <property type="entry name" value="WHD_ROQ1-like"/>
</dbReference>
<evidence type="ECO:0000256" key="2">
    <source>
        <dbReference type="ARBA" id="ARBA00022737"/>
    </source>
</evidence>
<dbReference type="Pfam" id="PF23282">
    <property type="entry name" value="WHD_ROQ1"/>
    <property type="match status" value="1"/>
</dbReference>
<evidence type="ECO:0000259" key="5">
    <source>
        <dbReference type="PROSITE" id="PS50104"/>
    </source>
</evidence>
<keyword evidence="2" id="KW-0677">Repeat</keyword>
<dbReference type="Gene3D" id="3.40.50.300">
    <property type="entry name" value="P-loop containing nucleotide triphosphate hydrolases"/>
    <property type="match status" value="1"/>
</dbReference>
<evidence type="ECO:0000313" key="7">
    <source>
        <dbReference type="Proteomes" id="UP001634007"/>
    </source>
</evidence>
<dbReference type="Gene3D" id="3.80.10.10">
    <property type="entry name" value="Ribonuclease Inhibitor"/>
    <property type="match status" value="1"/>
</dbReference>
<dbReference type="InterPro" id="IPR036390">
    <property type="entry name" value="WH_DNA-bd_sf"/>
</dbReference>
<dbReference type="SUPFAM" id="SSF52200">
    <property type="entry name" value="Toll/Interleukin receptor TIR domain"/>
    <property type="match status" value="1"/>
</dbReference>
<keyword evidence="1" id="KW-0433">Leucine-rich repeat</keyword>
<keyword evidence="4" id="KW-0520">NAD</keyword>
<dbReference type="PROSITE" id="PS50104">
    <property type="entry name" value="TIR"/>
    <property type="match status" value="1"/>
</dbReference>
<dbReference type="InterPro" id="IPR042197">
    <property type="entry name" value="Apaf_helical"/>
</dbReference>
<dbReference type="SUPFAM" id="SSF52540">
    <property type="entry name" value="P-loop containing nucleoside triphosphate hydrolases"/>
    <property type="match status" value="1"/>
</dbReference>
<feature type="domain" description="TIR" evidence="5">
    <location>
        <begin position="12"/>
        <end position="178"/>
    </location>
</feature>
<dbReference type="InterPro" id="IPR044974">
    <property type="entry name" value="Disease_R_plants"/>
</dbReference>
<dbReference type="Pfam" id="PF01582">
    <property type="entry name" value="TIR"/>
    <property type="match status" value="1"/>
</dbReference>
<dbReference type="Pfam" id="PF00931">
    <property type="entry name" value="NB-ARC"/>
    <property type="match status" value="1"/>
</dbReference>
<dbReference type="GO" id="GO:0006952">
    <property type="term" value="P:defense response"/>
    <property type="evidence" value="ECO:0007669"/>
    <property type="project" value="UniProtKB-KW"/>
</dbReference>
<dbReference type="InterPro" id="IPR027417">
    <property type="entry name" value="P-loop_NTPase"/>
</dbReference>
<dbReference type="PANTHER" id="PTHR11017:SF570">
    <property type="entry name" value="DISEASE RESISTANCE PROTEIN (TIR-NBS CLASS)-RELATED"/>
    <property type="match status" value="1"/>
</dbReference>
<dbReference type="SUPFAM" id="SSF46785">
    <property type="entry name" value="Winged helix' DNA-binding domain"/>
    <property type="match status" value="1"/>
</dbReference>
<dbReference type="FunFam" id="3.40.50.10140:FF:000007">
    <property type="entry name" value="Disease resistance protein (TIR-NBS-LRR class)"/>
    <property type="match status" value="1"/>
</dbReference>
<dbReference type="InterPro" id="IPR035897">
    <property type="entry name" value="Toll_tir_struct_dom_sf"/>
</dbReference>
<dbReference type="InterPro" id="IPR032675">
    <property type="entry name" value="LRR_dom_sf"/>
</dbReference>
<evidence type="ECO:0000313" key="6">
    <source>
        <dbReference type="EMBL" id="KAL3726061.1"/>
    </source>
</evidence>
<dbReference type="EMBL" id="JBJKBG010000008">
    <property type="protein sequence ID" value="KAL3726061.1"/>
    <property type="molecule type" value="Genomic_DNA"/>
</dbReference>
<reference evidence="6 7" key="1">
    <citation type="submission" date="2024-11" db="EMBL/GenBank/DDBJ databases">
        <title>Chromosome-level genome assembly of Eucalyptus globulus Labill. provides insights into its genome evolution.</title>
        <authorList>
            <person name="Li X."/>
        </authorList>
    </citation>
    <scope>NUCLEOTIDE SEQUENCE [LARGE SCALE GENOMIC DNA]</scope>
    <source>
        <strain evidence="6">CL2024</strain>
        <tissue evidence="6">Fresh tender leaves</tissue>
    </source>
</reference>
<name>A0ABD3JDF5_EUCGL</name>
<sequence length="1308" mass="148284">MSSSSSSSEAKWLYDVFLSFRGEDVRRGFLADLHRCLLHRGINTYIDSEDLRPGDQISPALMKAIEESRIAVLVFSENYASSRWCLDELVKVMECKRLKGQLVLPVFYRVEPREVRGQRESYGKALARHEEKLGKDSERVEKWRQALIEAANLSGWHYDHGDDTKFIENIVKEISAIVGRVPLSVAQYPVGVACRVEKVMSLLSMGSDDARMIGIWGTGGVGKTTIAKDVYNSIASQFDGCSFLANVRETSSRPDGLVHLQKMLLSQILWKENLVVLSVDGGANLIRDILCCRKILLVLDDVDHGKQLNALARECEWFGKGSRIIVTTRDKHVLTSHWIDQVYEVEPLDQVEAFELLSSHAFPRNQTKHIHRDLIYNILGYANGLPLAIVVLGPLLCGRSREAWESILKNLAGSPLADINRVLKISFDALDNNQKDIFLDIACFFKGKERDYVTRVLDSCDLHTLIGIQTLIERSLVTIENERIVQMHDLIQLMGQDIVKQECPNYPGRRSRLWCYDDVYEVLSAATGTNDVKGIVLQLWRPVELHISPGAFTHMRRLKLLILSNARISGGPICLPDDLRWLEWYSCHSSTLKFSAGPKKLVCFDVGGSWIKKFGGSLKDFIKLKFISFSGCQSLVCMPDLNRTPNLEILDVYKCKNLESVHESVSYHKKLLFLNLGDCSKLHHLPDVLHSKNLQLLNLNGCSKLQRLPDFSDKMKRLQGLYLQRTLIEGLPASIENLVSLGEMDLDYCENLTILLSSIYRLPNLELLTLRDCSNLVKFPKMGGGGGDSSDPHTKMGFPKLSFLDISGCLLSEIEFLDNPSCFPSLNYLFLEGTDFTNLLACEQQYKSPHSPVLHCKRIQEILDIPRQFQRRWAIGCETLCERASNICDFDNVDLSSCHEWFRDNVMLKQEDFYSVQGCQQVVMRGGEMPEWLLPNNEGHISFVASKDLFEKFLGLAFCVVARTKCGEKEIHLDFVAAINGISNLGASFTPLMDSDHVFLQCFEPRLLWSKVSIVPNDWNCFTLTLTTWGSLIVKTCGFRLICKPLEKNDLEIFLQHNQSLDPALLYEVRHEDHRMRMVEESSSETEDLLGNKISKEENSSSDLILEGSNVTDIPIQKYRYLRFDRVYRNYRNVVPGGEMLKEFVPVEDGTISFMASQDLYDKFIGLALCVVFGVEDGKKEISFDIVPHINGEMRNVLSGTLGSFDSNHTWIQYLRPNVLWGLLEGEVDFAQFDEIYLRFSLDVRVFGGTLQKLGYMIRCGPLEDDLKAVLGDKITVNPASLYEEDSDESSFLSEDSFLRRINLIAPV</sequence>
<dbReference type="Gene3D" id="1.10.8.430">
    <property type="entry name" value="Helical domain of apoptotic protease-activating factors"/>
    <property type="match status" value="1"/>
</dbReference>
<dbReference type="SUPFAM" id="SSF52058">
    <property type="entry name" value="L domain-like"/>
    <property type="match status" value="1"/>
</dbReference>
<dbReference type="InterPro" id="IPR002182">
    <property type="entry name" value="NB-ARC"/>
</dbReference>
<dbReference type="Pfam" id="PF23286">
    <property type="entry name" value="LRR_13"/>
    <property type="match status" value="1"/>
</dbReference>
<keyword evidence="3" id="KW-0611">Plant defense</keyword>
<evidence type="ECO:0000256" key="3">
    <source>
        <dbReference type="ARBA" id="ARBA00022821"/>
    </source>
</evidence>
<organism evidence="6 7">
    <name type="scientific">Eucalyptus globulus</name>
    <name type="common">Tasmanian blue gum</name>
    <dbReference type="NCBI Taxonomy" id="34317"/>
    <lineage>
        <taxon>Eukaryota</taxon>
        <taxon>Viridiplantae</taxon>
        <taxon>Streptophyta</taxon>
        <taxon>Embryophyta</taxon>
        <taxon>Tracheophyta</taxon>
        <taxon>Spermatophyta</taxon>
        <taxon>Magnoliopsida</taxon>
        <taxon>eudicotyledons</taxon>
        <taxon>Gunneridae</taxon>
        <taxon>Pentapetalae</taxon>
        <taxon>rosids</taxon>
        <taxon>malvids</taxon>
        <taxon>Myrtales</taxon>
        <taxon>Myrtaceae</taxon>
        <taxon>Myrtoideae</taxon>
        <taxon>Eucalypteae</taxon>
        <taxon>Eucalyptus</taxon>
    </lineage>
</organism>
<dbReference type="Proteomes" id="UP001634007">
    <property type="component" value="Unassembled WGS sequence"/>
</dbReference>
<dbReference type="Gene3D" id="3.40.50.10140">
    <property type="entry name" value="Toll/interleukin-1 receptor homology (TIR) domain"/>
    <property type="match status" value="1"/>
</dbReference>
<accession>A0ABD3JDF5</accession>
<gene>
    <name evidence="6" type="ORF">ACJRO7_031017</name>
</gene>
<dbReference type="PANTHER" id="PTHR11017">
    <property type="entry name" value="LEUCINE-RICH REPEAT-CONTAINING PROTEIN"/>
    <property type="match status" value="1"/>
</dbReference>
<evidence type="ECO:0000256" key="4">
    <source>
        <dbReference type="ARBA" id="ARBA00023027"/>
    </source>
</evidence>
<evidence type="ECO:0000256" key="1">
    <source>
        <dbReference type="ARBA" id="ARBA00022614"/>
    </source>
</evidence>
<dbReference type="PRINTS" id="PR00364">
    <property type="entry name" value="DISEASERSIST"/>
</dbReference>